<name>A0ABQ2YUZ0_9NEIS</name>
<accession>A0ABQ2YUZ0</accession>
<feature type="compositionally biased region" description="Basic residues" evidence="1">
    <location>
        <begin position="25"/>
        <end position="35"/>
    </location>
</feature>
<dbReference type="Proteomes" id="UP000600877">
    <property type="component" value="Unassembled WGS sequence"/>
</dbReference>
<dbReference type="RefSeq" id="WP_189374106.1">
    <property type="nucleotide sequence ID" value="NZ_BMYW01000006.1"/>
</dbReference>
<reference evidence="4" key="1">
    <citation type="journal article" date="2019" name="Int. J. Syst. Evol. Microbiol.">
        <title>The Global Catalogue of Microorganisms (GCM) 10K type strain sequencing project: providing services to taxonomists for standard genome sequencing and annotation.</title>
        <authorList>
            <consortium name="The Broad Institute Genomics Platform"/>
            <consortium name="The Broad Institute Genome Sequencing Center for Infectious Disease"/>
            <person name="Wu L."/>
            <person name="Ma J."/>
        </authorList>
    </citation>
    <scope>NUCLEOTIDE SEQUENCE [LARGE SCALE GENOMIC DNA]</scope>
    <source>
        <strain evidence="4">KCTC 32041</strain>
    </source>
</reference>
<organism evidence="3 4">
    <name type="scientific">Vogesella alkaliphila</name>
    <dbReference type="NCBI Taxonomy" id="1193621"/>
    <lineage>
        <taxon>Bacteria</taxon>
        <taxon>Pseudomonadati</taxon>
        <taxon>Pseudomonadota</taxon>
        <taxon>Betaproteobacteria</taxon>
        <taxon>Neisseriales</taxon>
        <taxon>Chromobacteriaceae</taxon>
        <taxon>Vogesella</taxon>
    </lineage>
</organism>
<keyword evidence="2" id="KW-0472">Membrane</keyword>
<feature type="region of interest" description="Disordered" evidence="1">
    <location>
        <begin position="1"/>
        <end position="41"/>
    </location>
</feature>
<sequence length="80" mass="8861">MSGMTHPHPHEHSAHEQHTHDHAHGAAHAHSHPHPHAAGETSHLPRWRLLSLSAGQRLLLAALPLLALWLLVHWALQEVA</sequence>
<protein>
    <submittedName>
        <fullName evidence="3">Uncharacterized protein</fullName>
    </submittedName>
</protein>
<evidence type="ECO:0000256" key="2">
    <source>
        <dbReference type="SAM" id="Phobius"/>
    </source>
</evidence>
<proteinExistence type="predicted"/>
<gene>
    <name evidence="3" type="ORF">GCM10011290_21180</name>
</gene>
<evidence type="ECO:0000313" key="3">
    <source>
        <dbReference type="EMBL" id="GGX93082.1"/>
    </source>
</evidence>
<feature type="transmembrane region" description="Helical" evidence="2">
    <location>
        <begin position="58"/>
        <end position="76"/>
    </location>
</feature>
<dbReference type="EMBL" id="BMYW01000006">
    <property type="protein sequence ID" value="GGX93082.1"/>
    <property type="molecule type" value="Genomic_DNA"/>
</dbReference>
<evidence type="ECO:0000313" key="4">
    <source>
        <dbReference type="Proteomes" id="UP000600877"/>
    </source>
</evidence>
<feature type="compositionally biased region" description="Basic and acidic residues" evidence="1">
    <location>
        <begin position="8"/>
        <end position="24"/>
    </location>
</feature>
<keyword evidence="4" id="KW-1185">Reference proteome</keyword>
<evidence type="ECO:0000256" key="1">
    <source>
        <dbReference type="SAM" id="MobiDB-lite"/>
    </source>
</evidence>
<keyword evidence="2" id="KW-0812">Transmembrane</keyword>
<keyword evidence="2" id="KW-1133">Transmembrane helix</keyword>
<comment type="caution">
    <text evidence="3">The sequence shown here is derived from an EMBL/GenBank/DDBJ whole genome shotgun (WGS) entry which is preliminary data.</text>
</comment>